<dbReference type="RefSeq" id="WP_179517632.1">
    <property type="nucleotide sequence ID" value="NZ_JACCAC010000001.1"/>
</dbReference>
<dbReference type="Proteomes" id="UP000544110">
    <property type="component" value="Unassembled WGS sequence"/>
</dbReference>
<organism evidence="2 3">
    <name type="scientific">Nocardioides perillae</name>
    <dbReference type="NCBI Taxonomy" id="1119534"/>
    <lineage>
        <taxon>Bacteria</taxon>
        <taxon>Bacillati</taxon>
        <taxon>Actinomycetota</taxon>
        <taxon>Actinomycetes</taxon>
        <taxon>Propionibacteriales</taxon>
        <taxon>Nocardioidaceae</taxon>
        <taxon>Nocardioides</taxon>
    </lineage>
</organism>
<proteinExistence type="predicted"/>
<dbReference type="EMBL" id="JACCAC010000001">
    <property type="protein sequence ID" value="NYG55137.1"/>
    <property type="molecule type" value="Genomic_DNA"/>
</dbReference>
<evidence type="ECO:0008006" key="4">
    <source>
        <dbReference type="Google" id="ProtNLM"/>
    </source>
</evidence>
<name>A0A7Y9ULJ4_9ACTN</name>
<evidence type="ECO:0000313" key="2">
    <source>
        <dbReference type="EMBL" id="NYG55137.1"/>
    </source>
</evidence>
<reference evidence="2 3" key="1">
    <citation type="submission" date="2020-07" db="EMBL/GenBank/DDBJ databases">
        <title>Sequencing the genomes of 1000 actinobacteria strains.</title>
        <authorList>
            <person name="Klenk H.-P."/>
        </authorList>
    </citation>
    <scope>NUCLEOTIDE SEQUENCE [LARGE SCALE GENOMIC DNA]</scope>
    <source>
        <strain evidence="2 3">DSM 24552</strain>
    </source>
</reference>
<evidence type="ECO:0000313" key="3">
    <source>
        <dbReference type="Proteomes" id="UP000544110"/>
    </source>
</evidence>
<evidence type="ECO:0000256" key="1">
    <source>
        <dbReference type="SAM" id="SignalP"/>
    </source>
</evidence>
<accession>A0A7Y9ULJ4</accession>
<gene>
    <name evidence="2" type="ORF">BJ989_001441</name>
</gene>
<dbReference type="AlphaFoldDB" id="A0A7Y9ULJ4"/>
<comment type="caution">
    <text evidence="2">The sequence shown here is derived from an EMBL/GenBank/DDBJ whole genome shotgun (WGS) entry which is preliminary data.</text>
</comment>
<dbReference type="PROSITE" id="PS51257">
    <property type="entry name" value="PROKAR_LIPOPROTEIN"/>
    <property type="match status" value="1"/>
</dbReference>
<keyword evidence="1" id="KW-0732">Signal</keyword>
<feature type="signal peptide" evidence="1">
    <location>
        <begin position="1"/>
        <end position="20"/>
    </location>
</feature>
<keyword evidence="3" id="KW-1185">Reference proteome</keyword>
<protein>
    <recommendedName>
        <fullName evidence="4">Lipoprotein</fullName>
    </recommendedName>
</protein>
<feature type="chain" id="PRO_5039423540" description="Lipoprotein" evidence="1">
    <location>
        <begin position="21"/>
        <end position="219"/>
    </location>
</feature>
<sequence length="219" mass="22734">MTRLHPGRLLAALVVPLLLAGCGVEDGAAAALEDDSFAACLDAAGVGVDDSGDRDVEEQLTFWAEPGTLECATTDLEGEARREALAGAFAADAEGVDDLRQRQWQVLGDWAARTADDAGVEVALEQAEVLLSGIEVADDGDGQARLRGYAGAVVSSALRATGGLTSYDAHLATEPTVPDTVDGQVAFLAEGPGSGPGRPDEEEWRRFEALRDDLVAAVS</sequence>